<accession>A0AA35SSJ1</accession>
<dbReference type="SUPFAM" id="SSF56204">
    <property type="entry name" value="Hect, E3 ligase catalytic domain"/>
    <property type="match status" value="1"/>
</dbReference>
<keyword evidence="15" id="KW-1185">Reference proteome</keyword>
<feature type="domain" description="HECT" evidence="13">
    <location>
        <begin position="1"/>
        <end position="67"/>
    </location>
</feature>
<name>A0AA35SSJ1_GEOBA</name>
<dbReference type="PANTHER" id="PTHR11254">
    <property type="entry name" value="HECT DOMAIN UBIQUITIN-PROTEIN LIGASE"/>
    <property type="match status" value="1"/>
</dbReference>
<reference evidence="14" key="1">
    <citation type="submission" date="2023-03" db="EMBL/GenBank/DDBJ databases">
        <authorList>
            <person name="Steffen K."/>
            <person name="Cardenas P."/>
        </authorList>
    </citation>
    <scope>NUCLEOTIDE SEQUENCE</scope>
</reference>
<keyword evidence="11" id="KW-0472">Membrane</keyword>
<evidence type="ECO:0000256" key="5">
    <source>
        <dbReference type="ARBA" id="ARBA00012485"/>
    </source>
</evidence>
<dbReference type="Gene3D" id="3.30.2160.10">
    <property type="entry name" value="Hect, E3 ligase catalytic domain"/>
    <property type="match status" value="1"/>
</dbReference>
<dbReference type="Pfam" id="PF00632">
    <property type="entry name" value="HECT"/>
    <property type="match status" value="1"/>
</dbReference>
<protein>
    <recommendedName>
        <fullName evidence="5">HECT-type E3 ubiquitin transferase</fullName>
        <ecNumber evidence="5">2.3.2.26</ecNumber>
    </recommendedName>
</protein>
<evidence type="ECO:0000259" key="13">
    <source>
        <dbReference type="PROSITE" id="PS50237"/>
    </source>
</evidence>
<feature type="non-terminal residue" evidence="14">
    <location>
        <position position="1"/>
    </location>
</feature>
<dbReference type="GO" id="GO:0000209">
    <property type="term" value="P:protein polyubiquitination"/>
    <property type="evidence" value="ECO:0007669"/>
    <property type="project" value="TreeGrafter"/>
</dbReference>
<evidence type="ECO:0000256" key="6">
    <source>
        <dbReference type="ARBA" id="ARBA00022490"/>
    </source>
</evidence>
<comment type="caution">
    <text evidence="12">Lacks conserved residue(s) required for the propagation of feature annotation.</text>
</comment>
<dbReference type="GO" id="GO:0007030">
    <property type="term" value="P:Golgi organization"/>
    <property type="evidence" value="ECO:0007669"/>
    <property type="project" value="TreeGrafter"/>
</dbReference>
<evidence type="ECO:0000256" key="10">
    <source>
        <dbReference type="ARBA" id="ARBA00023043"/>
    </source>
</evidence>
<dbReference type="AlphaFoldDB" id="A0AA35SSJ1"/>
<evidence type="ECO:0000256" key="4">
    <source>
        <dbReference type="ARBA" id="ARBA00004906"/>
    </source>
</evidence>
<keyword evidence="8" id="KW-0677">Repeat</keyword>
<dbReference type="GO" id="GO:0005634">
    <property type="term" value="C:nucleus"/>
    <property type="evidence" value="ECO:0007669"/>
    <property type="project" value="TreeGrafter"/>
</dbReference>
<evidence type="ECO:0000256" key="11">
    <source>
        <dbReference type="ARBA" id="ARBA00023136"/>
    </source>
</evidence>
<organism evidence="14 15">
    <name type="scientific">Geodia barretti</name>
    <name type="common">Barrett's horny sponge</name>
    <dbReference type="NCBI Taxonomy" id="519541"/>
    <lineage>
        <taxon>Eukaryota</taxon>
        <taxon>Metazoa</taxon>
        <taxon>Porifera</taxon>
        <taxon>Demospongiae</taxon>
        <taxon>Heteroscleromorpha</taxon>
        <taxon>Tetractinellida</taxon>
        <taxon>Astrophorina</taxon>
        <taxon>Geodiidae</taxon>
        <taxon>Geodia</taxon>
    </lineage>
</organism>
<sequence>TGIPVSYRDVESIDPEYANNLQWLLDNEIDPLCLELTFSLDTDMFGKNEVIELKPGGSSISVSDANKVHGHAKIIMKTMF</sequence>
<evidence type="ECO:0000313" key="15">
    <source>
        <dbReference type="Proteomes" id="UP001174909"/>
    </source>
</evidence>
<dbReference type="GO" id="GO:0000139">
    <property type="term" value="C:Golgi membrane"/>
    <property type="evidence" value="ECO:0007669"/>
    <property type="project" value="TreeGrafter"/>
</dbReference>
<evidence type="ECO:0000256" key="9">
    <source>
        <dbReference type="ARBA" id="ARBA00022786"/>
    </source>
</evidence>
<evidence type="ECO:0000256" key="8">
    <source>
        <dbReference type="ARBA" id="ARBA00022737"/>
    </source>
</evidence>
<evidence type="ECO:0000313" key="14">
    <source>
        <dbReference type="EMBL" id="CAI8035355.1"/>
    </source>
</evidence>
<keyword evidence="10" id="KW-0040">ANK repeat</keyword>
<comment type="pathway">
    <text evidence="4">Protein modification; protein ubiquitination.</text>
</comment>
<evidence type="ECO:0000256" key="3">
    <source>
        <dbReference type="ARBA" id="ARBA00004496"/>
    </source>
</evidence>
<dbReference type="PROSITE" id="PS50237">
    <property type="entry name" value="HECT"/>
    <property type="match status" value="1"/>
</dbReference>
<comment type="subcellular location">
    <subcellularLocation>
        <location evidence="3">Cytoplasm</location>
    </subcellularLocation>
    <subcellularLocation>
        <location evidence="2">Endomembrane system</location>
    </subcellularLocation>
</comment>
<evidence type="ECO:0000256" key="2">
    <source>
        <dbReference type="ARBA" id="ARBA00004308"/>
    </source>
</evidence>
<keyword evidence="7" id="KW-0808">Transferase</keyword>
<gene>
    <name evidence="14" type="ORF">GBAR_LOCUS19855</name>
</gene>
<dbReference type="InterPro" id="IPR000569">
    <property type="entry name" value="HECT_dom"/>
</dbReference>
<dbReference type="PANTHER" id="PTHR11254:SF363">
    <property type="entry name" value="E3 UBIQUITIN-PROTEIN LIGASE HACE1"/>
    <property type="match status" value="1"/>
</dbReference>
<comment type="catalytic activity">
    <reaction evidence="1">
        <text>S-ubiquitinyl-[E2 ubiquitin-conjugating enzyme]-L-cysteine + [acceptor protein]-L-lysine = [E2 ubiquitin-conjugating enzyme]-L-cysteine + N(6)-ubiquitinyl-[acceptor protein]-L-lysine.</text>
        <dbReference type="EC" id="2.3.2.26"/>
    </reaction>
</comment>
<dbReference type="EC" id="2.3.2.26" evidence="5"/>
<dbReference type="InterPro" id="IPR035983">
    <property type="entry name" value="Hect_E3_ubiquitin_ligase"/>
</dbReference>
<keyword evidence="9 12" id="KW-0833">Ubl conjugation pathway</keyword>
<keyword evidence="6" id="KW-0963">Cytoplasm</keyword>
<comment type="caution">
    <text evidence="14">The sequence shown here is derived from an EMBL/GenBank/DDBJ whole genome shotgun (WGS) entry which is preliminary data.</text>
</comment>
<dbReference type="FunFam" id="3.30.2160.10:FF:000001">
    <property type="entry name" value="E3 ubiquitin-protein ligase NEDD4-like"/>
    <property type="match status" value="1"/>
</dbReference>
<proteinExistence type="predicted"/>
<evidence type="ECO:0000256" key="7">
    <source>
        <dbReference type="ARBA" id="ARBA00022679"/>
    </source>
</evidence>
<dbReference type="InterPro" id="IPR050409">
    <property type="entry name" value="E3_ubiq-protein_ligase"/>
</dbReference>
<dbReference type="GO" id="GO:0061630">
    <property type="term" value="F:ubiquitin protein ligase activity"/>
    <property type="evidence" value="ECO:0007669"/>
    <property type="project" value="UniProtKB-EC"/>
</dbReference>
<evidence type="ECO:0000256" key="12">
    <source>
        <dbReference type="PROSITE-ProRule" id="PRU00104"/>
    </source>
</evidence>
<dbReference type="GO" id="GO:0061025">
    <property type="term" value="P:membrane fusion"/>
    <property type="evidence" value="ECO:0007669"/>
    <property type="project" value="TreeGrafter"/>
</dbReference>
<dbReference type="GO" id="GO:0006511">
    <property type="term" value="P:ubiquitin-dependent protein catabolic process"/>
    <property type="evidence" value="ECO:0007669"/>
    <property type="project" value="TreeGrafter"/>
</dbReference>
<dbReference type="Proteomes" id="UP001174909">
    <property type="component" value="Unassembled WGS sequence"/>
</dbReference>
<evidence type="ECO:0000256" key="1">
    <source>
        <dbReference type="ARBA" id="ARBA00000885"/>
    </source>
</evidence>
<dbReference type="EMBL" id="CASHTH010002795">
    <property type="protein sequence ID" value="CAI8035355.1"/>
    <property type="molecule type" value="Genomic_DNA"/>
</dbReference>